<dbReference type="InterPro" id="IPR014710">
    <property type="entry name" value="RmlC-like_jellyroll"/>
</dbReference>
<organism evidence="1">
    <name type="scientific">marine metagenome</name>
    <dbReference type="NCBI Taxonomy" id="408172"/>
    <lineage>
        <taxon>unclassified sequences</taxon>
        <taxon>metagenomes</taxon>
        <taxon>ecological metagenomes</taxon>
    </lineage>
</organism>
<feature type="non-terminal residue" evidence="1">
    <location>
        <position position="142"/>
    </location>
</feature>
<protein>
    <recommendedName>
        <fullName evidence="2">dTDP-4-dehydrorhamnose 3,5-epimerase</fullName>
    </recommendedName>
</protein>
<sequence>VGAIDNVAQVNHSLTVSRGTIRGMHYQHPPHDEAKTVTCLRGRVYDVAVDIRKGSSTFLHWYGQILEPKEGTSMLIPPGFAHGFQALARGSELIYTHSAPYRPETEGGLHPFDPAVGIDWPIPPGELSDRDGSLPKIRKDWE</sequence>
<accession>A0A382WB03</accession>
<dbReference type="PANTHER" id="PTHR21047">
    <property type="entry name" value="DTDP-6-DEOXY-D-GLUCOSE-3,5 EPIMERASE"/>
    <property type="match status" value="1"/>
</dbReference>
<dbReference type="SUPFAM" id="SSF51182">
    <property type="entry name" value="RmlC-like cupins"/>
    <property type="match status" value="1"/>
</dbReference>
<dbReference type="InterPro" id="IPR000888">
    <property type="entry name" value="RmlC-like"/>
</dbReference>
<evidence type="ECO:0000313" key="1">
    <source>
        <dbReference type="EMBL" id="SVD55555.1"/>
    </source>
</evidence>
<dbReference type="GO" id="GO:0005829">
    <property type="term" value="C:cytosol"/>
    <property type="evidence" value="ECO:0007669"/>
    <property type="project" value="TreeGrafter"/>
</dbReference>
<name>A0A382WB03_9ZZZZ</name>
<dbReference type="GO" id="GO:0000271">
    <property type="term" value="P:polysaccharide biosynthetic process"/>
    <property type="evidence" value="ECO:0007669"/>
    <property type="project" value="TreeGrafter"/>
</dbReference>
<feature type="non-terminal residue" evidence="1">
    <location>
        <position position="1"/>
    </location>
</feature>
<proteinExistence type="predicted"/>
<dbReference type="CDD" id="cd00438">
    <property type="entry name" value="cupin_RmlC"/>
    <property type="match status" value="1"/>
</dbReference>
<evidence type="ECO:0008006" key="2">
    <source>
        <dbReference type="Google" id="ProtNLM"/>
    </source>
</evidence>
<dbReference type="GO" id="GO:0008830">
    <property type="term" value="F:dTDP-4-dehydrorhamnose 3,5-epimerase activity"/>
    <property type="evidence" value="ECO:0007669"/>
    <property type="project" value="InterPro"/>
</dbReference>
<dbReference type="AlphaFoldDB" id="A0A382WB03"/>
<gene>
    <name evidence="1" type="ORF">METZ01_LOCUS408409</name>
</gene>
<dbReference type="Gene3D" id="2.60.120.10">
    <property type="entry name" value="Jelly Rolls"/>
    <property type="match status" value="1"/>
</dbReference>
<dbReference type="PANTHER" id="PTHR21047:SF2">
    <property type="entry name" value="THYMIDINE DIPHOSPHO-4-KETO-RHAMNOSE 3,5-EPIMERASE"/>
    <property type="match status" value="1"/>
</dbReference>
<dbReference type="InterPro" id="IPR011051">
    <property type="entry name" value="RmlC_Cupin_sf"/>
</dbReference>
<dbReference type="Pfam" id="PF00908">
    <property type="entry name" value="dTDP_sugar_isom"/>
    <property type="match status" value="1"/>
</dbReference>
<reference evidence="1" key="1">
    <citation type="submission" date="2018-05" db="EMBL/GenBank/DDBJ databases">
        <authorList>
            <person name="Lanie J.A."/>
            <person name="Ng W.-L."/>
            <person name="Kazmierczak K.M."/>
            <person name="Andrzejewski T.M."/>
            <person name="Davidsen T.M."/>
            <person name="Wayne K.J."/>
            <person name="Tettelin H."/>
            <person name="Glass J.I."/>
            <person name="Rusch D."/>
            <person name="Podicherti R."/>
            <person name="Tsui H.-C.T."/>
            <person name="Winkler M.E."/>
        </authorList>
    </citation>
    <scope>NUCLEOTIDE SEQUENCE</scope>
</reference>
<dbReference type="EMBL" id="UINC01158165">
    <property type="protein sequence ID" value="SVD55555.1"/>
    <property type="molecule type" value="Genomic_DNA"/>
</dbReference>